<feature type="transmembrane region" description="Helical" evidence="1">
    <location>
        <begin position="6"/>
        <end position="28"/>
    </location>
</feature>
<feature type="transmembrane region" description="Helical" evidence="1">
    <location>
        <begin position="79"/>
        <end position="104"/>
    </location>
</feature>
<keyword evidence="3" id="KW-1185">Reference proteome</keyword>
<evidence type="ECO:0000313" key="3">
    <source>
        <dbReference type="Proteomes" id="UP001209878"/>
    </source>
</evidence>
<reference evidence="2" key="1">
    <citation type="journal article" date="2023" name="Mol. Biol. Evol.">
        <title>Third-Generation Sequencing Reveals the Adaptive Role of the Epigenome in Three Deep-Sea Polychaetes.</title>
        <authorList>
            <person name="Perez M."/>
            <person name="Aroh O."/>
            <person name="Sun Y."/>
            <person name="Lan Y."/>
            <person name="Juniper S.K."/>
            <person name="Young C.R."/>
            <person name="Angers B."/>
            <person name="Qian P.Y."/>
        </authorList>
    </citation>
    <scope>NUCLEOTIDE SEQUENCE</scope>
    <source>
        <strain evidence="2">R07B-5</strain>
    </source>
</reference>
<proteinExistence type="predicted"/>
<protein>
    <submittedName>
        <fullName evidence="2">Uncharacterized protein</fullName>
    </submittedName>
</protein>
<accession>A0AAD9L5K3</accession>
<keyword evidence="1" id="KW-1133">Transmembrane helix</keyword>
<evidence type="ECO:0000313" key="2">
    <source>
        <dbReference type="EMBL" id="KAK2183738.1"/>
    </source>
</evidence>
<dbReference type="EMBL" id="JAODUO010000297">
    <property type="protein sequence ID" value="KAK2183738.1"/>
    <property type="molecule type" value="Genomic_DNA"/>
</dbReference>
<evidence type="ECO:0000256" key="1">
    <source>
        <dbReference type="SAM" id="Phobius"/>
    </source>
</evidence>
<dbReference type="Proteomes" id="UP001209878">
    <property type="component" value="Unassembled WGS sequence"/>
</dbReference>
<name>A0AAD9L5K3_RIDPI</name>
<sequence length="113" mass="13234">MHFSRLACTMMSFVSYFTHLITTSLYATQQVNKSLHNGKKYLIMAILLFKCVHWLAGSMGHRQCSLSYSVESLLHTHVYQQLVFFTWCLCLMACCFWAFVRFLLIRVSCRLGY</sequence>
<keyword evidence="1" id="KW-0472">Membrane</keyword>
<feature type="transmembrane region" description="Helical" evidence="1">
    <location>
        <begin position="40"/>
        <end position="59"/>
    </location>
</feature>
<gene>
    <name evidence="2" type="ORF">NP493_297g00036</name>
</gene>
<comment type="caution">
    <text evidence="2">The sequence shown here is derived from an EMBL/GenBank/DDBJ whole genome shotgun (WGS) entry which is preliminary data.</text>
</comment>
<keyword evidence="1" id="KW-0812">Transmembrane</keyword>
<dbReference type="AlphaFoldDB" id="A0AAD9L5K3"/>
<organism evidence="2 3">
    <name type="scientific">Ridgeia piscesae</name>
    <name type="common">Tubeworm</name>
    <dbReference type="NCBI Taxonomy" id="27915"/>
    <lineage>
        <taxon>Eukaryota</taxon>
        <taxon>Metazoa</taxon>
        <taxon>Spiralia</taxon>
        <taxon>Lophotrochozoa</taxon>
        <taxon>Annelida</taxon>
        <taxon>Polychaeta</taxon>
        <taxon>Sedentaria</taxon>
        <taxon>Canalipalpata</taxon>
        <taxon>Sabellida</taxon>
        <taxon>Siboglinidae</taxon>
        <taxon>Ridgeia</taxon>
    </lineage>
</organism>